<organism evidence="2 3">
    <name type="scientific">Kribbella capetownensis</name>
    <dbReference type="NCBI Taxonomy" id="1572659"/>
    <lineage>
        <taxon>Bacteria</taxon>
        <taxon>Bacillati</taxon>
        <taxon>Actinomycetota</taxon>
        <taxon>Actinomycetes</taxon>
        <taxon>Propionibacteriales</taxon>
        <taxon>Kribbellaceae</taxon>
        <taxon>Kribbella</taxon>
    </lineage>
</organism>
<proteinExistence type="predicted"/>
<gene>
    <name evidence="2" type="ORF">E0H75_35780</name>
</gene>
<keyword evidence="1" id="KW-0812">Transmembrane</keyword>
<keyword evidence="1" id="KW-0472">Membrane</keyword>
<name>A0A4R0JC38_9ACTN</name>
<evidence type="ECO:0000313" key="3">
    <source>
        <dbReference type="Proteomes" id="UP000293342"/>
    </source>
</evidence>
<dbReference type="OrthoDB" id="3830952at2"/>
<keyword evidence="3" id="KW-1185">Reference proteome</keyword>
<comment type="caution">
    <text evidence="2">The sequence shown here is derived from an EMBL/GenBank/DDBJ whole genome shotgun (WGS) entry which is preliminary data.</text>
</comment>
<keyword evidence="1" id="KW-1133">Transmembrane helix</keyword>
<reference evidence="2 3" key="1">
    <citation type="submission" date="2019-02" db="EMBL/GenBank/DDBJ databases">
        <title>Kribbella capetownensis sp. nov. and Kribbella speibonae sp. nov., isolated from soil.</title>
        <authorList>
            <person name="Curtis S.M."/>
            <person name="Norton I."/>
            <person name="Everest G.J."/>
            <person name="Meyers P.R."/>
        </authorList>
    </citation>
    <scope>NUCLEOTIDE SEQUENCE [LARGE SCALE GENOMIC DNA]</scope>
    <source>
        <strain evidence="2 3">YM53</strain>
    </source>
</reference>
<evidence type="ECO:0000313" key="2">
    <source>
        <dbReference type="EMBL" id="TCC44221.1"/>
    </source>
</evidence>
<feature type="transmembrane region" description="Helical" evidence="1">
    <location>
        <begin position="38"/>
        <end position="58"/>
    </location>
</feature>
<dbReference type="Proteomes" id="UP000293342">
    <property type="component" value="Unassembled WGS sequence"/>
</dbReference>
<dbReference type="EMBL" id="SJKD01000010">
    <property type="protein sequence ID" value="TCC44221.1"/>
    <property type="molecule type" value="Genomic_DNA"/>
</dbReference>
<protein>
    <submittedName>
        <fullName evidence="2">Uncharacterized protein</fullName>
    </submittedName>
</protein>
<evidence type="ECO:0000256" key="1">
    <source>
        <dbReference type="SAM" id="Phobius"/>
    </source>
</evidence>
<dbReference type="RefSeq" id="WP_131518141.1">
    <property type="nucleotide sequence ID" value="NZ_SJKD01000010.1"/>
</dbReference>
<dbReference type="AlphaFoldDB" id="A0A4R0JC38"/>
<accession>A0A4R0JC38</accession>
<sequence length="251" mass="26359">MDDLTDLMRRATEYVEPESTDLVDRGIRRGVILRRRRSALVGSASASAVLAAAGMIFAGSQLIGGESSAAPPVAGVPIVATPSGTPAAARPTRQVTPNDTLRTLKGLVPAGMRVSQPRTWGDNFIAASYVVDDGKGGSLLEVQVMTRQSQISCANEAHPENCTTRPDGTIVLIEQTPGSPVPGVRVAAVRAVQLHYPDGRIIVVGNGNSTAWKKAPITRAKPLFTVAQLTALADSKAWAFPPVGYGKDLGR</sequence>